<feature type="transmembrane region" description="Helical" evidence="5">
    <location>
        <begin position="538"/>
        <end position="560"/>
    </location>
</feature>
<accession>A0A812L2R4</accession>
<proteinExistence type="predicted"/>
<dbReference type="InterPro" id="IPR018247">
    <property type="entry name" value="EF_Hand_1_Ca_BS"/>
</dbReference>
<dbReference type="Gene3D" id="3.90.176.10">
    <property type="entry name" value="Toxin ADP-ribosyltransferase, Chain A, domain 1"/>
    <property type="match status" value="1"/>
</dbReference>
<evidence type="ECO:0000256" key="5">
    <source>
        <dbReference type="SAM" id="Phobius"/>
    </source>
</evidence>
<dbReference type="Gene3D" id="1.10.287.70">
    <property type="match status" value="1"/>
</dbReference>
<dbReference type="OrthoDB" id="423533at2759"/>
<dbReference type="Gene3D" id="1.20.120.350">
    <property type="entry name" value="Voltage-gated potassium channels. Chain C"/>
    <property type="match status" value="1"/>
</dbReference>
<dbReference type="InterPro" id="IPR002048">
    <property type="entry name" value="EF_hand_dom"/>
</dbReference>
<evidence type="ECO:0000256" key="4">
    <source>
        <dbReference type="ARBA" id="ARBA00023136"/>
    </source>
</evidence>
<evidence type="ECO:0000256" key="2">
    <source>
        <dbReference type="ARBA" id="ARBA00022692"/>
    </source>
</evidence>
<feature type="domain" description="EF-hand" evidence="6">
    <location>
        <begin position="663"/>
        <end position="698"/>
    </location>
</feature>
<reference evidence="7" key="1">
    <citation type="submission" date="2021-02" db="EMBL/GenBank/DDBJ databases">
        <authorList>
            <person name="Dougan E. K."/>
            <person name="Rhodes N."/>
            <person name="Thang M."/>
            <person name="Chan C."/>
        </authorList>
    </citation>
    <scope>NUCLEOTIDE SEQUENCE</scope>
</reference>
<evidence type="ECO:0000256" key="1">
    <source>
        <dbReference type="ARBA" id="ARBA00004141"/>
    </source>
</evidence>
<feature type="transmembrane region" description="Helical" evidence="5">
    <location>
        <begin position="581"/>
        <end position="600"/>
    </location>
</feature>
<evidence type="ECO:0000313" key="8">
    <source>
        <dbReference type="Proteomes" id="UP000604046"/>
    </source>
</evidence>
<dbReference type="SUPFAM" id="SSF81324">
    <property type="entry name" value="Voltage-gated potassium channels"/>
    <property type="match status" value="1"/>
</dbReference>
<gene>
    <name evidence="7" type="primary">Scn4a</name>
    <name evidence="7" type="ORF">SNAT2548_LOCUS10402</name>
</gene>
<evidence type="ECO:0000313" key="7">
    <source>
        <dbReference type="EMBL" id="CAE7237977.1"/>
    </source>
</evidence>
<dbReference type="InterPro" id="IPR043203">
    <property type="entry name" value="VGCC_Ca_Na"/>
</dbReference>
<feature type="non-terminal residue" evidence="7">
    <location>
        <position position="704"/>
    </location>
</feature>
<feature type="transmembrane region" description="Helical" evidence="5">
    <location>
        <begin position="620"/>
        <end position="639"/>
    </location>
</feature>
<sequence>MRSAACGPSLFTPVKAPKKPRGREVCASARATWSQSTRQLKKWFRTRGLCCTSWCVPYSTSPTGGARPHAISRSAKKTGVSTSQVVTWTQFSSSSKTKEGSKAFRGRNTKVIIYSQKGRYIDQFSNYSKRVDSRFDEEEVLFLPFTRLLVLKSGLEPAHGGDTQFVVYCRELELGITRVIGGTPCGLPLLWVDDNIHEETFEMKEHMQKAQICHRQEIKFILKRSTELALAYMKSPFGQSHFENSNLRVTSDMTRDDDREAGAKLALALEELNFQGPMMIFTGSMDWAAESLVRLGCSRKVVKTTKDTFLRRDVIHVVVAVSPVGLHHEAIMLVAIILVAPCVSGEERYSRQALSPADAATESYFSPTDFVPQWSAALPWPQKLRMWLQSSRFEMLITTVLCINVLWMALELQIYGSYRGYEVGVVAESPLPLDWTSSIDIAFRIGDGIFTGFFVLDVVARISLLRMEFFKVCMNYLDLVVTAASVVELTASQMTMNPMLFRLLRIGKLARVLRMVTMSSVLSSLELLIKCLSASLDMLLWTFCLLTFIQCVAGMVVSTLCSDFLKDAGQNIQLREEVYRYYGTFTRTFLTMFEILFANWGPPCRVLVENVSEWFSVFFLLYRCVLGFAVLNVVNAVFVQQTMKTASSDEELAFKQKERDMAAYARKVRRLFQTMDDSHDGAISLEEFSKLVKSPKLKFWMSQL</sequence>
<evidence type="ECO:0000256" key="3">
    <source>
        <dbReference type="ARBA" id="ARBA00022989"/>
    </source>
</evidence>
<dbReference type="PROSITE" id="PS00018">
    <property type="entry name" value="EF_HAND_1"/>
    <property type="match status" value="1"/>
</dbReference>
<keyword evidence="3 5" id="KW-1133">Transmembrane helix</keyword>
<comment type="subcellular location">
    <subcellularLocation>
        <location evidence="1">Membrane</location>
        <topology evidence="1">Multi-pass membrane protein</topology>
    </subcellularLocation>
</comment>
<dbReference type="PANTHER" id="PTHR10037:SF62">
    <property type="entry name" value="SODIUM CHANNEL PROTEIN 60E"/>
    <property type="match status" value="1"/>
</dbReference>
<keyword evidence="2 5" id="KW-0812">Transmembrane</keyword>
<evidence type="ECO:0000259" key="6">
    <source>
        <dbReference type="PROSITE" id="PS50222"/>
    </source>
</evidence>
<dbReference type="InterPro" id="IPR005821">
    <property type="entry name" value="Ion_trans_dom"/>
</dbReference>
<dbReference type="PROSITE" id="PS50222">
    <property type="entry name" value="EF_HAND_2"/>
    <property type="match status" value="1"/>
</dbReference>
<name>A0A812L2R4_9DINO</name>
<keyword evidence="4 5" id="KW-0472">Membrane</keyword>
<keyword evidence="8" id="KW-1185">Reference proteome</keyword>
<dbReference type="Gene3D" id="1.10.238.10">
    <property type="entry name" value="EF-hand"/>
    <property type="match status" value="1"/>
</dbReference>
<dbReference type="EMBL" id="CAJNDS010000859">
    <property type="protein sequence ID" value="CAE7237977.1"/>
    <property type="molecule type" value="Genomic_DNA"/>
</dbReference>
<organism evidence="7 8">
    <name type="scientific">Symbiodinium natans</name>
    <dbReference type="NCBI Taxonomy" id="878477"/>
    <lineage>
        <taxon>Eukaryota</taxon>
        <taxon>Sar</taxon>
        <taxon>Alveolata</taxon>
        <taxon>Dinophyceae</taxon>
        <taxon>Suessiales</taxon>
        <taxon>Symbiodiniaceae</taxon>
        <taxon>Symbiodinium</taxon>
    </lineage>
</organism>
<protein>
    <submittedName>
        <fullName evidence="7">Scn4a protein</fullName>
    </submittedName>
</protein>
<comment type="caution">
    <text evidence="7">The sequence shown here is derived from an EMBL/GenBank/DDBJ whole genome shotgun (WGS) entry which is preliminary data.</text>
</comment>
<dbReference type="InterPro" id="IPR027359">
    <property type="entry name" value="Volt_channel_dom_sf"/>
</dbReference>
<dbReference type="PANTHER" id="PTHR10037">
    <property type="entry name" value="VOLTAGE-GATED CATION CHANNEL CALCIUM AND SODIUM"/>
    <property type="match status" value="1"/>
</dbReference>
<dbReference type="GO" id="GO:0001518">
    <property type="term" value="C:voltage-gated sodium channel complex"/>
    <property type="evidence" value="ECO:0007669"/>
    <property type="project" value="TreeGrafter"/>
</dbReference>
<dbReference type="Pfam" id="PF00520">
    <property type="entry name" value="Ion_trans"/>
    <property type="match status" value="1"/>
</dbReference>
<dbReference type="AlphaFoldDB" id="A0A812L2R4"/>
<dbReference type="GO" id="GO:0005509">
    <property type="term" value="F:calcium ion binding"/>
    <property type="evidence" value="ECO:0007669"/>
    <property type="project" value="InterPro"/>
</dbReference>
<dbReference type="GO" id="GO:0005248">
    <property type="term" value="F:voltage-gated sodium channel activity"/>
    <property type="evidence" value="ECO:0007669"/>
    <property type="project" value="TreeGrafter"/>
</dbReference>
<dbReference type="Proteomes" id="UP000604046">
    <property type="component" value="Unassembled WGS sequence"/>
</dbReference>